<evidence type="ECO:0000256" key="2">
    <source>
        <dbReference type="ARBA" id="ARBA00008847"/>
    </source>
</evidence>
<comment type="similarity">
    <text evidence="2 7">Belongs to the OMP decarboxylase family. Type 2 subfamily.</text>
</comment>
<comment type="catalytic activity">
    <reaction evidence="6 7">
        <text>orotidine 5'-phosphate + H(+) = UMP + CO2</text>
        <dbReference type="Rhea" id="RHEA:11596"/>
        <dbReference type="ChEBI" id="CHEBI:15378"/>
        <dbReference type="ChEBI" id="CHEBI:16526"/>
        <dbReference type="ChEBI" id="CHEBI:57538"/>
        <dbReference type="ChEBI" id="CHEBI:57865"/>
        <dbReference type="EC" id="4.1.1.23"/>
    </reaction>
</comment>
<keyword evidence="4 7" id="KW-0665">Pyrimidine biosynthesis</keyword>
<reference evidence="10 11" key="1">
    <citation type="submission" date="2017-10" db="EMBL/GenBank/DDBJ databases">
        <title>Sequencing the genomes of 1000 actinobacteria strains.</title>
        <authorList>
            <person name="Klenk H.-P."/>
        </authorList>
    </citation>
    <scope>NUCLEOTIDE SEQUENCE [LARGE SCALE GENOMIC DNA]</scope>
    <source>
        <strain evidence="10 11">DSM 21838</strain>
    </source>
</reference>
<dbReference type="EMBL" id="PDJI01000004">
    <property type="protein sequence ID" value="PFG37995.1"/>
    <property type="molecule type" value="Genomic_DNA"/>
</dbReference>
<evidence type="ECO:0000256" key="7">
    <source>
        <dbReference type="HAMAP-Rule" id="MF_01215"/>
    </source>
</evidence>
<dbReference type="InterPro" id="IPR018089">
    <property type="entry name" value="OMPdecase_AS"/>
</dbReference>
<evidence type="ECO:0000256" key="3">
    <source>
        <dbReference type="ARBA" id="ARBA00022793"/>
    </source>
</evidence>
<organism evidence="10 11">
    <name type="scientific">Georgenia soli</name>
    <dbReference type="NCBI Taxonomy" id="638953"/>
    <lineage>
        <taxon>Bacteria</taxon>
        <taxon>Bacillati</taxon>
        <taxon>Actinomycetota</taxon>
        <taxon>Actinomycetes</taxon>
        <taxon>Micrococcales</taxon>
        <taxon>Bogoriellaceae</taxon>
        <taxon>Georgenia</taxon>
    </lineage>
</organism>
<dbReference type="SUPFAM" id="SSF51366">
    <property type="entry name" value="Ribulose-phoshate binding barrel"/>
    <property type="match status" value="1"/>
</dbReference>
<dbReference type="Gene3D" id="3.20.20.70">
    <property type="entry name" value="Aldolase class I"/>
    <property type="match status" value="1"/>
</dbReference>
<dbReference type="OrthoDB" id="9808470at2"/>
<name>A0A2A9EIA8_9MICO</name>
<dbReference type="HAMAP" id="MF_01215">
    <property type="entry name" value="OMPdecase_type2"/>
    <property type="match status" value="1"/>
</dbReference>
<dbReference type="GO" id="GO:0004590">
    <property type="term" value="F:orotidine-5'-phosphate decarboxylase activity"/>
    <property type="evidence" value="ECO:0007669"/>
    <property type="project" value="UniProtKB-UniRule"/>
</dbReference>
<evidence type="ECO:0000256" key="6">
    <source>
        <dbReference type="ARBA" id="ARBA00049157"/>
    </source>
</evidence>
<dbReference type="AlphaFoldDB" id="A0A2A9EIA8"/>
<dbReference type="GO" id="GO:0006207">
    <property type="term" value="P:'de novo' pyrimidine nucleobase biosynthetic process"/>
    <property type="evidence" value="ECO:0007669"/>
    <property type="project" value="InterPro"/>
</dbReference>
<dbReference type="InterPro" id="IPR001754">
    <property type="entry name" value="OMPdeCOase_dom"/>
</dbReference>
<dbReference type="PANTHER" id="PTHR43375:SF1">
    <property type="entry name" value="OROTIDINE 5'-PHOSPHATE DECARBOXYLASE"/>
    <property type="match status" value="1"/>
</dbReference>
<dbReference type="PANTHER" id="PTHR43375">
    <property type="entry name" value="OROTIDINE 5'-PHOSPHATE DECARBOXYLASE"/>
    <property type="match status" value="1"/>
</dbReference>
<keyword evidence="5 7" id="KW-0456">Lyase</keyword>
<dbReference type="UniPathway" id="UPA00070">
    <property type="reaction ID" value="UER00120"/>
</dbReference>
<accession>A0A2A9EIA8</accession>
<feature type="region of interest" description="Disordered" evidence="8">
    <location>
        <begin position="1"/>
        <end position="35"/>
    </location>
</feature>
<dbReference type="InterPro" id="IPR013785">
    <property type="entry name" value="Aldolase_TIM"/>
</dbReference>
<dbReference type="SMART" id="SM00934">
    <property type="entry name" value="OMPdecase"/>
    <property type="match status" value="1"/>
</dbReference>
<gene>
    <name evidence="7" type="primary">pyrF</name>
    <name evidence="10" type="ORF">ATJ97_0463</name>
</gene>
<evidence type="ECO:0000256" key="8">
    <source>
        <dbReference type="SAM" id="MobiDB-lite"/>
    </source>
</evidence>
<evidence type="ECO:0000256" key="1">
    <source>
        <dbReference type="ARBA" id="ARBA00004861"/>
    </source>
</evidence>
<feature type="domain" description="Orotidine 5'-phosphate decarboxylase" evidence="9">
    <location>
        <begin position="50"/>
        <end position="300"/>
    </location>
</feature>
<dbReference type="CDD" id="cd04725">
    <property type="entry name" value="OMP_decarboxylase_like"/>
    <property type="match status" value="1"/>
</dbReference>
<dbReference type="PROSITE" id="PS00156">
    <property type="entry name" value="OMPDECASE"/>
    <property type="match status" value="1"/>
</dbReference>
<keyword evidence="3 7" id="KW-0210">Decarboxylase</keyword>
<comment type="pathway">
    <text evidence="1 7">Pyrimidine metabolism; UMP biosynthesis via de novo pathway; UMP from orotate: step 2/2.</text>
</comment>
<evidence type="ECO:0000256" key="5">
    <source>
        <dbReference type="ARBA" id="ARBA00023239"/>
    </source>
</evidence>
<dbReference type="Proteomes" id="UP000222106">
    <property type="component" value="Unassembled WGS sequence"/>
</dbReference>
<evidence type="ECO:0000313" key="10">
    <source>
        <dbReference type="EMBL" id="PFG37995.1"/>
    </source>
</evidence>
<dbReference type="NCBIfam" id="TIGR02127">
    <property type="entry name" value="pyrF_sub2"/>
    <property type="match status" value="1"/>
</dbReference>
<evidence type="ECO:0000256" key="4">
    <source>
        <dbReference type="ARBA" id="ARBA00022975"/>
    </source>
</evidence>
<dbReference type="EC" id="4.1.1.23" evidence="7"/>
<sequence length="312" mass="30908">MTDNGASAPVERPAVVGQPPAAEPRELGTGPASTLPFGDRLADAMEAHGPVCVGIDPHPGLLEAWGLPDDASGLRSFGLRVVEELGGRVAALKPQSAFFERHGSAGVAVLEDVLAAVRAAGTLTILDVKRGDIGSTMSGYAEAYLGDGPLAADSVTLSPYLGFGSLRPALDLARQNGRGVFVLALTSNPEGSSVQHARTAGGTVAGDIAAGAAAENTSLPHRRLGSVGLVVGATVGTAVADLGLDLAAVRGPLLAPGVGAQGAGAAELAEVFGAAREQVLASTSRGVLGSGPGGLTGALARAVEDARQALGR</sequence>
<evidence type="ECO:0000313" key="11">
    <source>
        <dbReference type="Proteomes" id="UP000222106"/>
    </source>
</evidence>
<evidence type="ECO:0000259" key="9">
    <source>
        <dbReference type="SMART" id="SM00934"/>
    </source>
</evidence>
<dbReference type="InterPro" id="IPR011995">
    <property type="entry name" value="OMPdecase_type-2"/>
</dbReference>
<keyword evidence="11" id="KW-1185">Reference proteome</keyword>
<dbReference type="GO" id="GO:0044205">
    <property type="term" value="P:'de novo' UMP biosynthetic process"/>
    <property type="evidence" value="ECO:0007669"/>
    <property type="project" value="UniProtKB-UniRule"/>
</dbReference>
<protein>
    <recommendedName>
        <fullName evidence="7">Orotidine 5'-phosphate decarboxylase</fullName>
        <ecNumber evidence="7">4.1.1.23</ecNumber>
    </recommendedName>
    <alternativeName>
        <fullName evidence="7">OMP decarboxylase</fullName>
        <shortName evidence="7">OMPDCase</shortName>
        <shortName evidence="7">OMPdecase</shortName>
    </alternativeName>
</protein>
<dbReference type="RefSeq" id="WP_098482351.1">
    <property type="nucleotide sequence ID" value="NZ_PDJI01000004.1"/>
</dbReference>
<comment type="caution">
    <text evidence="10">The sequence shown here is derived from an EMBL/GenBank/DDBJ whole genome shotgun (WGS) entry which is preliminary data.</text>
</comment>
<feature type="active site" description="Proton donor" evidence="7">
    <location>
        <position position="129"/>
    </location>
</feature>
<dbReference type="Pfam" id="PF00215">
    <property type="entry name" value="OMPdecase"/>
    <property type="match status" value="1"/>
</dbReference>
<dbReference type="InterPro" id="IPR011060">
    <property type="entry name" value="RibuloseP-bd_barrel"/>
</dbReference>
<proteinExistence type="inferred from homology"/>